<dbReference type="EMBL" id="UINC01159764">
    <property type="protein sequence ID" value="SVD58042.1"/>
    <property type="molecule type" value="Genomic_DNA"/>
</dbReference>
<protein>
    <recommendedName>
        <fullName evidence="1">SMP-30/Gluconolactonase/LRE-like region domain-containing protein</fullName>
    </recommendedName>
</protein>
<organism evidence="2">
    <name type="scientific">marine metagenome</name>
    <dbReference type="NCBI Taxonomy" id="408172"/>
    <lineage>
        <taxon>unclassified sequences</taxon>
        <taxon>metagenomes</taxon>
        <taxon>ecological metagenomes</taxon>
    </lineage>
</organism>
<dbReference type="InterPro" id="IPR011042">
    <property type="entry name" value="6-blade_b-propeller_TolB-like"/>
</dbReference>
<dbReference type="AlphaFoldDB" id="A0A382WGZ3"/>
<name>A0A382WGZ3_9ZZZZ</name>
<evidence type="ECO:0000259" key="1">
    <source>
        <dbReference type="Pfam" id="PF08450"/>
    </source>
</evidence>
<feature type="non-terminal residue" evidence="2">
    <location>
        <position position="1"/>
    </location>
</feature>
<evidence type="ECO:0000313" key="2">
    <source>
        <dbReference type="EMBL" id="SVD58042.1"/>
    </source>
</evidence>
<dbReference type="SUPFAM" id="SSF63829">
    <property type="entry name" value="Calcium-dependent phosphotriesterase"/>
    <property type="match status" value="1"/>
</dbReference>
<feature type="domain" description="SMP-30/Gluconolactonase/LRE-like region" evidence="1">
    <location>
        <begin position="11"/>
        <end position="95"/>
    </location>
</feature>
<gene>
    <name evidence="2" type="ORF">METZ01_LOCUS410896</name>
</gene>
<dbReference type="InterPro" id="IPR013658">
    <property type="entry name" value="SGL"/>
</dbReference>
<accession>A0A382WGZ3</accession>
<proteinExistence type="predicted"/>
<dbReference type="Gene3D" id="2.120.10.30">
    <property type="entry name" value="TolB, C-terminal domain"/>
    <property type="match status" value="1"/>
</dbReference>
<dbReference type="Pfam" id="PF08450">
    <property type="entry name" value="SGL"/>
    <property type="match status" value="1"/>
</dbReference>
<reference evidence="2" key="1">
    <citation type="submission" date="2018-05" db="EMBL/GenBank/DDBJ databases">
        <authorList>
            <person name="Lanie J.A."/>
            <person name="Ng W.-L."/>
            <person name="Kazmierczak K.M."/>
            <person name="Andrzejewski T.M."/>
            <person name="Davidsen T.M."/>
            <person name="Wayne K.J."/>
            <person name="Tettelin H."/>
            <person name="Glass J.I."/>
            <person name="Rusch D."/>
            <person name="Podicherti R."/>
            <person name="Tsui H.-C.T."/>
            <person name="Winkler M.E."/>
        </authorList>
    </citation>
    <scope>NUCLEOTIDE SEQUENCE</scope>
</reference>
<sequence>LYVVASLNPPRIERIPIGPEGEAGKPEIVVDMPKTVPDGLAFDSVGNLYISCYRPDSIFRLDPEGTLEVLAQDYEGTLMAAPTNIAFCGDNLDDLLSANLGRWHISRYNLKASGLPLNYPVI</sequence>